<name>A0AAP2Z2J3_9EURY</name>
<proteinExistence type="predicted"/>
<sequence>MTTPTLRMTVAALTVVALLGGVAVVSGDDGDVANDGIEWIHEMHDRVGMADHDHGEHHDDHDPGEHHAAHEPGEHHGNSGHCK</sequence>
<comment type="caution">
    <text evidence="2">The sequence shown here is derived from an EMBL/GenBank/DDBJ whole genome shotgun (WGS) entry which is preliminary data.</text>
</comment>
<reference evidence="2" key="1">
    <citation type="submission" date="2022-09" db="EMBL/GenBank/DDBJ databases">
        <title>Enrichment on poylsaccharides allowed isolation of novel metabolic and taxonomic groups of Haloarchaea.</title>
        <authorList>
            <person name="Sorokin D.Y."/>
            <person name="Elcheninov A.G."/>
            <person name="Khizhniak T.V."/>
            <person name="Kolganova T.V."/>
            <person name="Kublanov I.V."/>
        </authorList>
    </citation>
    <scope>NUCLEOTIDE SEQUENCE</scope>
    <source>
        <strain evidence="2">AArc-xg1-1</strain>
    </source>
</reference>
<dbReference type="AlphaFoldDB" id="A0AAP2Z2J3"/>
<feature type="region of interest" description="Disordered" evidence="1">
    <location>
        <begin position="48"/>
        <end position="83"/>
    </location>
</feature>
<evidence type="ECO:0000256" key="1">
    <source>
        <dbReference type="SAM" id="MobiDB-lite"/>
    </source>
</evidence>
<dbReference type="EMBL" id="JAOPKA010000017">
    <property type="protein sequence ID" value="MCU4743687.1"/>
    <property type="molecule type" value="Genomic_DNA"/>
</dbReference>
<protein>
    <submittedName>
        <fullName evidence="2">Uncharacterized protein</fullName>
    </submittedName>
</protein>
<dbReference type="Proteomes" id="UP001321018">
    <property type="component" value="Unassembled WGS sequence"/>
</dbReference>
<evidence type="ECO:0000313" key="2">
    <source>
        <dbReference type="EMBL" id="MCU4743687.1"/>
    </source>
</evidence>
<evidence type="ECO:0000313" key="3">
    <source>
        <dbReference type="Proteomes" id="UP001321018"/>
    </source>
</evidence>
<gene>
    <name evidence="2" type="ORF">OB960_20075</name>
</gene>
<dbReference type="RefSeq" id="WP_338005502.1">
    <property type="nucleotide sequence ID" value="NZ_JAOPKA010000017.1"/>
</dbReference>
<accession>A0AAP2Z2J3</accession>
<organism evidence="2 3">
    <name type="scientific">Natronoglomus mannanivorans</name>
    <dbReference type="NCBI Taxonomy" id="2979990"/>
    <lineage>
        <taxon>Archaea</taxon>
        <taxon>Methanobacteriati</taxon>
        <taxon>Methanobacteriota</taxon>
        <taxon>Stenosarchaea group</taxon>
        <taxon>Halobacteria</taxon>
        <taxon>Halobacteriales</taxon>
        <taxon>Natrialbaceae</taxon>
        <taxon>Natronoglomus</taxon>
    </lineage>
</organism>
<feature type="compositionally biased region" description="Basic and acidic residues" evidence="1">
    <location>
        <begin position="48"/>
        <end position="77"/>
    </location>
</feature>